<feature type="compositionally biased region" description="Basic and acidic residues" evidence="1">
    <location>
        <begin position="101"/>
        <end position="121"/>
    </location>
</feature>
<feature type="region of interest" description="Disordered" evidence="1">
    <location>
        <begin position="101"/>
        <end position="139"/>
    </location>
</feature>
<organism evidence="2 3">
    <name type="scientific">Liparis tanakae</name>
    <name type="common">Tanaka's snailfish</name>
    <dbReference type="NCBI Taxonomy" id="230148"/>
    <lineage>
        <taxon>Eukaryota</taxon>
        <taxon>Metazoa</taxon>
        <taxon>Chordata</taxon>
        <taxon>Craniata</taxon>
        <taxon>Vertebrata</taxon>
        <taxon>Euteleostomi</taxon>
        <taxon>Actinopterygii</taxon>
        <taxon>Neopterygii</taxon>
        <taxon>Teleostei</taxon>
        <taxon>Neoteleostei</taxon>
        <taxon>Acanthomorphata</taxon>
        <taxon>Eupercaria</taxon>
        <taxon>Perciformes</taxon>
        <taxon>Cottioidei</taxon>
        <taxon>Cottales</taxon>
        <taxon>Liparidae</taxon>
        <taxon>Liparis</taxon>
    </lineage>
</organism>
<sequence length="139" mass="15690">MQRPDGQTAIRTTRRNTAHETRPDGDVSIGEQMLSETSSIRQRAAMPRPRRHELAKCCRVAGDGGGQVVVLLRLPDPPPPFETKRVYWGIWETSCWHSEKEQEHLLGEEGKETPEMQERQHGPPGGLRASPCPLEPDLY</sequence>
<evidence type="ECO:0000256" key="1">
    <source>
        <dbReference type="SAM" id="MobiDB-lite"/>
    </source>
</evidence>
<dbReference type="Proteomes" id="UP000314294">
    <property type="component" value="Unassembled WGS sequence"/>
</dbReference>
<evidence type="ECO:0000313" key="3">
    <source>
        <dbReference type="Proteomes" id="UP000314294"/>
    </source>
</evidence>
<name>A0A4Z2FDT0_9TELE</name>
<dbReference type="EMBL" id="SRLO01001292">
    <property type="protein sequence ID" value="TNN39289.1"/>
    <property type="molecule type" value="Genomic_DNA"/>
</dbReference>
<reference evidence="2 3" key="1">
    <citation type="submission" date="2019-03" db="EMBL/GenBank/DDBJ databases">
        <title>First draft genome of Liparis tanakae, snailfish: a comprehensive survey of snailfish specific genes.</title>
        <authorList>
            <person name="Kim W."/>
            <person name="Song I."/>
            <person name="Jeong J.-H."/>
            <person name="Kim D."/>
            <person name="Kim S."/>
            <person name="Ryu S."/>
            <person name="Song J.Y."/>
            <person name="Lee S.K."/>
        </authorList>
    </citation>
    <scope>NUCLEOTIDE SEQUENCE [LARGE SCALE GENOMIC DNA]</scope>
    <source>
        <tissue evidence="2">Muscle</tissue>
    </source>
</reference>
<comment type="caution">
    <text evidence="2">The sequence shown here is derived from an EMBL/GenBank/DDBJ whole genome shotgun (WGS) entry which is preliminary data.</text>
</comment>
<dbReference type="AlphaFoldDB" id="A0A4Z2FDT0"/>
<proteinExistence type="predicted"/>
<protein>
    <submittedName>
        <fullName evidence="2">Uncharacterized protein</fullName>
    </submittedName>
</protein>
<feature type="region of interest" description="Disordered" evidence="1">
    <location>
        <begin position="1"/>
        <end position="49"/>
    </location>
</feature>
<gene>
    <name evidence="2" type="ORF">EYF80_050538</name>
</gene>
<evidence type="ECO:0000313" key="2">
    <source>
        <dbReference type="EMBL" id="TNN39289.1"/>
    </source>
</evidence>
<accession>A0A4Z2FDT0</accession>
<keyword evidence="3" id="KW-1185">Reference proteome</keyword>